<gene>
    <name evidence="10" type="ORF">N869_08670</name>
</gene>
<dbReference type="SUPFAM" id="SSF55874">
    <property type="entry name" value="ATPase domain of HSP90 chaperone/DNA topoisomerase II/histidine kinase"/>
    <property type="match status" value="1"/>
</dbReference>
<keyword evidence="8" id="KW-0902">Two-component regulatory system</keyword>
<evidence type="ECO:0000256" key="4">
    <source>
        <dbReference type="ARBA" id="ARBA00022679"/>
    </source>
</evidence>
<evidence type="ECO:0000256" key="1">
    <source>
        <dbReference type="ARBA" id="ARBA00000085"/>
    </source>
</evidence>
<keyword evidence="5" id="KW-0547">Nucleotide-binding</keyword>
<dbReference type="Gene3D" id="1.20.5.1930">
    <property type="match status" value="1"/>
</dbReference>
<evidence type="ECO:0000256" key="7">
    <source>
        <dbReference type="ARBA" id="ARBA00022840"/>
    </source>
</evidence>
<protein>
    <recommendedName>
        <fullName evidence="2">histidine kinase</fullName>
        <ecNumber evidence="2">2.7.13.3</ecNumber>
    </recommendedName>
</protein>
<keyword evidence="6 10" id="KW-0418">Kinase</keyword>
<evidence type="ECO:0000313" key="10">
    <source>
        <dbReference type="EMBL" id="KGM08965.1"/>
    </source>
</evidence>
<evidence type="ECO:0000259" key="9">
    <source>
        <dbReference type="SMART" id="SM00387"/>
    </source>
</evidence>
<dbReference type="SMART" id="SM00387">
    <property type="entry name" value="HATPase_c"/>
    <property type="match status" value="1"/>
</dbReference>
<dbReference type="InterPro" id="IPR011712">
    <property type="entry name" value="Sig_transdc_His_kin_sub3_dim/P"/>
</dbReference>
<dbReference type="GO" id="GO:0005524">
    <property type="term" value="F:ATP binding"/>
    <property type="evidence" value="ECO:0007669"/>
    <property type="project" value="UniProtKB-KW"/>
</dbReference>
<organism evidence="10 11">
    <name type="scientific">Cellulomonas bogoriensis 69B4 = DSM 16987</name>
    <dbReference type="NCBI Taxonomy" id="1386082"/>
    <lineage>
        <taxon>Bacteria</taxon>
        <taxon>Bacillati</taxon>
        <taxon>Actinomycetota</taxon>
        <taxon>Actinomycetes</taxon>
        <taxon>Micrococcales</taxon>
        <taxon>Cellulomonadaceae</taxon>
        <taxon>Cellulomonas</taxon>
    </lineage>
</organism>
<sequence>AREMHDVVAHSVSVMVALADGAAAALDRAPDRSRAALGELSETGRTALADMRRVLGMLDGDGAPLGPQPGCPDIGELVDRVRAAGVPVTTTGLDSLPTDAALELTVHRVVQEALTNVLRHAPGTPGATVEVRRTPGVVAVEVVDRGPGPGGVTRPGSGRGLVGMRERASVYGGDVDAGPHGPGWRVRVTLPWEGDQA</sequence>
<dbReference type="Proteomes" id="UP000054314">
    <property type="component" value="Unassembled WGS sequence"/>
</dbReference>
<evidence type="ECO:0000256" key="2">
    <source>
        <dbReference type="ARBA" id="ARBA00012438"/>
    </source>
</evidence>
<dbReference type="Gene3D" id="3.30.565.10">
    <property type="entry name" value="Histidine kinase-like ATPase, C-terminal domain"/>
    <property type="match status" value="1"/>
</dbReference>
<keyword evidence="7" id="KW-0067">ATP-binding</keyword>
<comment type="caution">
    <text evidence="10">The sequence shown here is derived from an EMBL/GenBank/DDBJ whole genome shotgun (WGS) entry which is preliminary data.</text>
</comment>
<dbReference type="RefSeq" id="WP_035062524.1">
    <property type="nucleotide sequence ID" value="NZ_AXCZ01000229.1"/>
</dbReference>
<keyword evidence="11" id="KW-1185">Reference proteome</keyword>
<dbReference type="PANTHER" id="PTHR24421:SF10">
    <property type="entry name" value="NITRATE_NITRITE SENSOR PROTEIN NARQ"/>
    <property type="match status" value="1"/>
</dbReference>
<accession>A0A0A0BM39</accession>
<evidence type="ECO:0000256" key="8">
    <source>
        <dbReference type="ARBA" id="ARBA00023012"/>
    </source>
</evidence>
<feature type="domain" description="Histidine kinase/HSP90-like ATPase" evidence="9">
    <location>
        <begin position="101"/>
        <end position="194"/>
    </location>
</feature>
<evidence type="ECO:0000256" key="3">
    <source>
        <dbReference type="ARBA" id="ARBA00022553"/>
    </source>
</evidence>
<reference evidence="10 11" key="1">
    <citation type="submission" date="2013-08" db="EMBL/GenBank/DDBJ databases">
        <title>Genome sequencing of Cellulomonas bogoriensis 69B4.</title>
        <authorList>
            <person name="Chen F."/>
            <person name="Li Y."/>
            <person name="Wang G."/>
        </authorList>
    </citation>
    <scope>NUCLEOTIDE SEQUENCE [LARGE SCALE GENOMIC DNA]</scope>
    <source>
        <strain evidence="10 11">69B4</strain>
    </source>
</reference>
<comment type="catalytic activity">
    <reaction evidence="1">
        <text>ATP + protein L-histidine = ADP + protein N-phospho-L-histidine.</text>
        <dbReference type="EC" id="2.7.13.3"/>
    </reaction>
</comment>
<dbReference type="PANTHER" id="PTHR24421">
    <property type="entry name" value="NITRATE/NITRITE SENSOR PROTEIN NARX-RELATED"/>
    <property type="match status" value="1"/>
</dbReference>
<evidence type="ECO:0000256" key="6">
    <source>
        <dbReference type="ARBA" id="ARBA00022777"/>
    </source>
</evidence>
<keyword evidence="3" id="KW-0597">Phosphoprotein</keyword>
<proteinExistence type="predicted"/>
<dbReference type="InterPro" id="IPR003594">
    <property type="entry name" value="HATPase_dom"/>
</dbReference>
<dbReference type="GO" id="GO:0000155">
    <property type="term" value="F:phosphorelay sensor kinase activity"/>
    <property type="evidence" value="ECO:0007669"/>
    <property type="project" value="InterPro"/>
</dbReference>
<dbReference type="CDD" id="cd16917">
    <property type="entry name" value="HATPase_UhpB-NarQ-NarX-like"/>
    <property type="match status" value="1"/>
</dbReference>
<dbReference type="EC" id="2.7.13.3" evidence="2"/>
<dbReference type="GO" id="GO:0016020">
    <property type="term" value="C:membrane"/>
    <property type="evidence" value="ECO:0007669"/>
    <property type="project" value="InterPro"/>
</dbReference>
<dbReference type="EMBL" id="AXCZ01000229">
    <property type="protein sequence ID" value="KGM08965.1"/>
    <property type="molecule type" value="Genomic_DNA"/>
</dbReference>
<evidence type="ECO:0000256" key="5">
    <source>
        <dbReference type="ARBA" id="ARBA00022741"/>
    </source>
</evidence>
<dbReference type="Pfam" id="PF02518">
    <property type="entry name" value="HATPase_c"/>
    <property type="match status" value="1"/>
</dbReference>
<dbReference type="Pfam" id="PF07730">
    <property type="entry name" value="HisKA_3"/>
    <property type="match status" value="1"/>
</dbReference>
<dbReference type="InterPro" id="IPR036890">
    <property type="entry name" value="HATPase_C_sf"/>
</dbReference>
<dbReference type="GO" id="GO:0046983">
    <property type="term" value="F:protein dimerization activity"/>
    <property type="evidence" value="ECO:0007669"/>
    <property type="project" value="InterPro"/>
</dbReference>
<keyword evidence="4" id="KW-0808">Transferase</keyword>
<dbReference type="InterPro" id="IPR050482">
    <property type="entry name" value="Sensor_HK_TwoCompSys"/>
</dbReference>
<evidence type="ECO:0000313" key="11">
    <source>
        <dbReference type="Proteomes" id="UP000054314"/>
    </source>
</evidence>
<feature type="non-terminal residue" evidence="10">
    <location>
        <position position="1"/>
    </location>
</feature>
<name>A0A0A0BM39_9CELL</name>
<dbReference type="AlphaFoldDB" id="A0A0A0BM39"/>